<accession>A0A5B8IAW5</accession>
<feature type="coiled-coil region" evidence="1">
    <location>
        <begin position="220"/>
        <end position="276"/>
    </location>
</feature>
<dbReference type="GO" id="GO:0004713">
    <property type="term" value="F:protein tyrosine kinase activity"/>
    <property type="evidence" value="ECO:0007669"/>
    <property type="project" value="TreeGrafter"/>
</dbReference>
<evidence type="ECO:0000256" key="2">
    <source>
        <dbReference type="SAM" id="Phobius"/>
    </source>
</evidence>
<dbReference type="PANTHER" id="PTHR32309">
    <property type="entry name" value="TYROSINE-PROTEIN KINASE"/>
    <property type="match status" value="1"/>
</dbReference>
<dbReference type="SUPFAM" id="SSF52540">
    <property type="entry name" value="P-loop containing nucleoside triphosphate hydrolases"/>
    <property type="match status" value="1"/>
</dbReference>
<dbReference type="OrthoDB" id="230260at2"/>
<dbReference type="PANTHER" id="PTHR32309:SF13">
    <property type="entry name" value="FERRIC ENTEROBACTIN TRANSPORT PROTEIN FEPE"/>
    <property type="match status" value="1"/>
</dbReference>
<evidence type="ECO:0000256" key="1">
    <source>
        <dbReference type="SAM" id="Coils"/>
    </source>
</evidence>
<dbReference type="EMBL" id="CP042262">
    <property type="protein sequence ID" value="QDY70476.1"/>
    <property type="molecule type" value="Genomic_DNA"/>
</dbReference>
<dbReference type="Gene3D" id="3.40.50.300">
    <property type="entry name" value="P-loop containing nucleotide triphosphate hydrolases"/>
    <property type="match status" value="1"/>
</dbReference>
<dbReference type="RefSeq" id="WP_146365894.1">
    <property type="nucleotide sequence ID" value="NZ_CP042262.1"/>
</dbReference>
<reference evidence="3 4" key="1">
    <citation type="submission" date="2019-07" db="EMBL/GenBank/DDBJ databases">
        <title>Litoreibacter alkalisoli sp. nov., isolated from saline-alkaline soil.</title>
        <authorList>
            <person name="Wang S."/>
            <person name="Xu L."/>
            <person name="Xing Y.-T."/>
            <person name="Sun J.-Q."/>
        </authorList>
    </citation>
    <scope>NUCLEOTIDE SEQUENCE [LARGE SCALE GENOMIC DNA]</scope>
    <source>
        <strain evidence="3 4">LN3S51</strain>
        <plasmid evidence="3 4">unnamed1</plasmid>
    </source>
</reference>
<name>A0A5B8IAW5_9RHOB</name>
<keyword evidence="2" id="KW-0812">Transmembrane</keyword>
<dbReference type="AlphaFoldDB" id="A0A5B8IAW5"/>
<keyword evidence="2" id="KW-0472">Membrane</keyword>
<dbReference type="KEGG" id="lit:FPZ52_12260"/>
<keyword evidence="2" id="KW-1133">Transmembrane helix</keyword>
<keyword evidence="3" id="KW-0614">Plasmid</keyword>
<dbReference type="InterPro" id="IPR027417">
    <property type="entry name" value="P-loop_NTPase"/>
</dbReference>
<proteinExistence type="predicted"/>
<organism evidence="3 4">
    <name type="scientific">Qingshengfaniella alkalisoli</name>
    <dbReference type="NCBI Taxonomy" id="2599296"/>
    <lineage>
        <taxon>Bacteria</taxon>
        <taxon>Pseudomonadati</taxon>
        <taxon>Pseudomonadota</taxon>
        <taxon>Alphaproteobacteria</taxon>
        <taxon>Rhodobacterales</taxon>
        <taxon>Paracoccaceae</taxon>
        <taxon>Qingshengfaniella</taxon>
    </lineage>
</organism>
<keyword evidence="4" id="KW-1185">Reference proteome</keyword>
<dbReference type="Proteomes" id="UP000318483">
    <property type="component" value="Plasmid unnamed1"/>
</dbReference>
<protein>
    <submittedName>
        <fullName evidence="3">Uncharacterized protein</fullName>
    </submittedName>
</protein>
<evidence type="ECO:0000313" key="4">
    <source>
        <dbReference type="Proteomes" id="UP000318483"/>
    </source>
</evidence>
<geneLocation type="plasmid" evidence="3 4">
    <name>unnamed1</name>
</geneLocation>
<sequence length="714" mass="77345">MIVSSTRNDQAGAFDALASMWRWKFTLVIPTLLGIALAFGVYKTTPTRFTSQTVLVMDLRRQQVLPEDAVVAQLAPEGPVIKTELDIIQSRNTAETAANLLKQEGTAIRPADKDDNPVVVMLGELYKLAGMAVAGPKNEDTGSDVATEKSHEATGINDLLSGLHVSNVSGTYTIFIEYISTDPDYSALAANAFAEAYLQQQISIYDSAAKRAGEWLGPRVEGLRTQLEVAERRLQDHRRNAGLNPDGEQTMATQRLVALNTELVTVRGEIAEARARLESAVGGRADQAGDAQSSLLGSLLEARAQLERERSRTVEQGALKNKELARIELDLVSVERQIEDERDRLNRQLSSEVTLANRKEAMLLDEISETRVALAQNQEAIIQSAQLEREVEATGAIYESFLTRYKEAIEQHGVATPDARIISRAETGKSEGSGRLSKWLMAGAALGGFVGGAGALTRSMLNAQLASPAAIRAETHASVLGSLPPSNNRALRRSLRAPLNRSWPVAPLYANTRIAFLNQTPMVLAVTADRGTAGRAAVSIGLARAVVSSGERVLLIDGDLQYPELARMVGLKPNRTAPSTMDPAAVLTSQACQTTSWGGDILTLHSPGDARASPCGQDRIAKIVAEARNCYDVIIIVTPPIEDNSEALRLMTVADSAIYVLRWRSSKMNVVRKTLQQLETVLRDHPIGVVFYGRSNGTCHLHLAPSPNVEPRSM</sequence>
<gene>
    <name evidence="3" type="ORF">FPZ52_12260</name>
</gene>
<keyword evidence="1" id="KW-0175">Coiled coil</keyword>
<dbReference type="InterPro" id="IPR050445">
    <property type="entry name" value="Bact_polysacc_biosynth/exp"/>
</dbReference>
<dbReference type="GO" id="GO:0005886">
    <property type="term" value="C:plasma membrane"/>
    <property type="evidence" value="ECO:0007669"/>
    <property type="project" value="TreeGrafter"/>
</dbReference>
<feature type="transmembrane region" description="Helical" evidence="2">
    <location>
        <begin position="21"/>
        <end position="42"/>
    </location>
</feature>
<evidence type="ECO:0000313" key="3">
    <source>
        <dbReference type="EMBL" id="QDY70476.1"/>
    </source>
</evidence>